<comment type="subcellular location">
    <subcellularLocation>
        <location evidence="1">Cytoplasm</location>
        <location evidence="1">Cytoskeleton</location>
    </subcellularLocation>
</comment>
<dbReference type="Ensembl" id="ENSAMXT00005038444.1">
    <property type="protein sequence ID" value="ENSAMXP00005035248.1"/>
    <property type="gene ID" value="ENSAMXG00005016942.1"/>
</dbReference>
<feature type="domain" description="PH" evidence="10">
    <location>
        <begin position="1067"/>
        <end position="1161"/>
    </location>
</feature>
<dbReference type="InterPro" id="IPR035899">
    <property type="entry name" value="DBL_dom_sf"/>
</dbReference>
<evidence type="ECO:0000313" key="16">
    <source>
        <dbReference type="Proteomes" id="UP000752171"/>
    </source>
</evidence>
<dbReference type="CDD" id="cd13237">
    <property type="entry name" value="PH2_FGD5_FGD6"/>
    <property type="match status" value="1"/>
</dbReference>
<evidence type="ECO:0000313" key="14">
    <source>
        <dbReference type="Ensembl" id="ENSAMXP00005035248.1"/>
    </source>
</evidence>
<accession>A0A8B9KDQ1</accession>
<feature type="compositionally biased region" description="Polar residues" evidence="9">
    <location>
        <begin position="92"/>
        <end position="101"/>
    </location>
</feature>
<feature type="domain" description="FYVE-type" evidence="12">
    <location>
        <begin position="968"/>
        <end position="1027"/>
    </location>
</feature>
<evidence type="ECO:0000256" key="1">
    <source>
        <dbReference type="ARBA" id="ARBA00004245"/>
    </source>
</evidence>
<name>A0A8B9KDQ1_ASTMX</name>
<reference evidence="14" key="2">
    <citation type="submission" date="2025-05" db="UniProtKB">
        <authorList>
            <consortium name="Ensembl"/>
        </authorList>
    </citation>
    <scope>IDENTIFICATION</scope>
</reference>
<feature type="compositionally biased region" description="Pro residues" evidence="9">
    <location>
        <begin position="11"/>
        <end position="24"/>
    </location>
</feature>
<feature type="compositionally biased region" description="Polar residues" evidence="9">
    <location>
        <begin position="412"/>
        <end position="425"/>
    </location>
</feature>
<dbReference type="Gene3D" id="2.30.29.30">
    <property type="entry name" value="Pleckstrin-homology domain (PH domain)/Phosphotyrosine-binding domain (PTB)"/>
    <property type="match status" value="2"/>
</dbReference>
<keyword evidence="6" id="KW-0862">Zinc</keyword>
<dbReference type="OrthoDB" id="245697at2759"/>
<dbReference type="InterPro" id="IPR000219">
    <property type="entry name" value="DH_dom"/>
</dbReference>
<protein>
    <submittedName>
        <fullName evidence="13 14">FYVE, RhoGEF and PH domain-containing protein 6-like</fullName>
    </submittedName>
</protein>
<dbReference type="SMART" id="SM00064">
    <property type="entry name" value="FYVE"/>
    <property type="match status" value="1"/>
</dbReference>
<keyword evidence="7" id="KW-0206">Cytoskeleton</keyword>
<dbReference type="PROSITE" id="PS50178">
    <property type="entry name" value="ZF_FYVE"/>
    <property type="match status" value="1"/>
</dbReference>
<evidence type="ECO:0000256" key="4">
    <source>
        <dbReference type="ARBA" id="ARBA00022723"/>
    </source>
</evidence>
<feature type="domain" description="DH" evidence="11">
    <location>
        <begin position="620"/>
        <end position="808"/>
    </location>
</feature>
<evidence type="ECO:0000256" key="2">
    <source>
        <dbReference type="ARBA" id="ARBA00022490"/>
    </source>
</evidence>
<feature type="compositionally biased region" description="Low complexity" evidence="9">
    <location>
        <begin position="546"/>
        <end position="557"/>
    </location>
</feature>
<dbReference type="SMART" id="SM00325">
    <property type="entry name" value="RhoGEF"/>
    <property type="match status" value="1"/>
</dbReference>
<feature type="region of interest" description="Disordered" evidence="9">
    <location>
        <begin position="121"/>
        <end position="268"/>
    </location>
</feature>
<keyword evidence="3" id="KW-0344">Guanine-nucleotide releasing factor</keyword>
<dbReference type="KEGG" id="amex:103024376"/>
<dbReference type="GO" id="GO:0005856">
    <property type="term" value="C:cytoskeleton"/>
    <property type="evidence" value="ECO:0007669"/>
    <property type="project" value="UniProtKB-SubCell"/>
</dbReference>
<dbReference type="GeneID" id="103024376"/>
<feature type="region of interest" description="Disordered" evidence="9">
    <location>
        <begin position="44"/>
        <end position="104"/>
    </location>
</feature>
<dbReference type="PANTHER" id="PTHR12673">
    <property type="entry name" value="FACIOGENITAL DYSPLASIA PROTEIN"/>
    <property type="match status" value="1"/>
</dbReference>
<dbReference type="InterPro" id="IPR000306">
    <property type="entry name" value="Znf_FYVE"/>
</dbReference>
<feature type="region of interest" description="Disordered" evidence="9">
    <location>
        <begin position="589"/>
        <end position="618"/>
    </location>
</feature>
<dbReference type="PROSITE" id="PS50010">
    <property type="entry name" value="DH_2"/>
    <property type="match status" value="1"/>
</dbReference>
<dbReference type="Pfam" id="PF01363">
    <property type="entry name" value="FYVE"/>
    <property type="match status" value="1"/>
</dbReference>
<feature type="compositionally biased region" description="Basic and acidic residues" evidence="9">
    <location>
        <begin position="354"/>
        <end position="379"/>
    </location>
</feature>
<feature type="compositionally biased region" description="Basic and acidic residues" evidence="9">
    <location>
        <begin position="330"/>
        <end position="342"/>
    </location>
</feature>
<dbReference type="Gene3D" id="1.20.900.10">
    <property type="entry name" value="Dbl homology (DH) domain"/>
    <property type="match status" value="1"/>
</dbReference>
<evidence type="ECO:0000259" key="10">
    <source>
        <dbReference type="PROSITE" id="PS50003"/>
    </source>
</evidence>
<feature type="domain" description="PH" evidence="10">
    <location>
        <begin position="837"/>
        <end position="931"/>
    </location>
</feature>
<feature type="region of interest" description="Disordered" evidence="9">
    <location>
        <begin position="292"/>
        <end position="503"/>
    </location>
</feature>
<evidence type="ECO:0000313" key="15">
    <source>
        <dbReference type="Proteomes" id="UP000694621"/>
    </source>
</evidence>
<evidence type="ECO:0000256" key="9">
    <source>
        <dbReference type="SAM" id="MobiDB-lite"/>
    </source>
</evidence>
<keyword evidence="5 8" id="KW-0863">Zinc-finger</keyword>
<dbReference type="InterPro" id="IPR013083">
    <property type="entry name" value="Znf_RING/FYVE/PHD"/>
</dbReference>
<dbReference type="EMBL" id="JAICCE010000010">
    <property type="protein sequence ID" value="KAG9272448.1"/>
    <property type="molecule type" value="Genomic_DNA"/>
</dbReference>
<evidence type="ECO:0000259" key="11">
    <source>
        <dbReference type="PROSITE" id="PS50010"/>
    </source>
</evidence>
<organism evidence="14 15">
    <name type="scientific">Astyanax mexicanus</name>
    <name type="common">Blind cave fish</name>
    <name type="synonym">Astyanax fasciatus mexicanus</name>
    <dbReference type="NCBI Taxonomy" id="7994"/>
    <lineage>
        <taxon>Eukaryota</taxon>
        <taxon>Metazoa</taxon>
        <taxon>Chordata</taxon>
        <taxon>Craniata</taxon>
        <taxon>Vertebrata</taxon>
        <taxon>Euteleostomi</taxon>
        <taxon>Actinopterygii</taxon>
        <taxon>Neopterygii</taxon>
        <taxon>Teleostei</taxon>
        <taxon>Ostariophysi</taxon>
        <taxon>Characiformes</taxon>
        <taxon>Characoidei</taxon>
        <taxon>Acestrorhamphidae</taxon>
        <taxon>Acestrorhamphinae</taxon>
        <taxon>Astyanax</taxon>
    </lineage>
</organism>
<keyword evidence="2" id="KW-0963">Cytoplasm</keyword>
<dbReference type="GO" id="GO:0005737">
    <property type="term" value="C:cytoplasm"/>
    <property type="evidence" value="ECO:0007669"/>
    <property type="project" value="TreeGrafter"/>
</dbReference>
<gene>
    <name evidence="14" type="primary">LOC103024376</name>
    <name evidence="13" type="synonym">FGD6</name>
    <name evidence="13" type="ORF">AMEX_G13445</name>
</gene>
<feature type="compositionally biased region" description="Acidic residues" evidence="9">
    <location>
        <begin position="589"/>
        <end position="603"/>
    </location>
</feature>
<dbReference type="SMART" id="SM00233">
    <property type="entry name" value="PH"/>
    <property type="match status" value="2"/>
</dbReference>
<reference evidence="13 16" key="1">
    <citation type="submission" date="2021-07" db="EMBL/GenBank/DDBJ databases">
        <authorList>
            <person name="Imarazene B."/>
            <person name="Zahm M."/>
            <person name="Klopp C."/>
            <person name="Cabau C."/>
            <person name="Beille S."/>
            <person name="Jouanno E."/>
            <person name="Castinel A."/>
            <person name="Lluch J."/>
            <person name="Gil L."/>
            <person name="Kuchtly C."/>
            <person name="Lopez Roques C."/>
            <person name="Donnadieu C."/>
            <person name="Parrinello H."/>
            <person name="Journot L."/>
            <person name="Du K."/>
            <person name="Schartl M."/>
            <person name="Retaux S."/>
            <person name="Guiguen Y."/>
        </authorList>
    </citation>
    <scope>NUCLEOTIDE SEQUENCE [LARGE SCALE GENOMIC DNA]</scope>
    <source>
        <strain evidence="13">Pach_M1</strain>
        <tissue evidence="13">Testis</tissue>
    </source>
</reference>
<feature type="compositionally biased region" description="Basic and acidic residues" evidence="9">
    <location>
        <begin position="137"/>
        <end position="149"/>
    </location>
</feature>
<sequence length="1162" mass="130128">MERTGNVEKPPVAPKPRVLPPPKTILPASKQALDLDVSYPVKNTVKPAVAPKPCSSKTSAPPPESKSVASDSEHQESLQQKSDVLKHVGLLNSRNGPSSELRQPEWDYVIPTCDCAEGKCHGCSPKENSRRPIQHGNRIEPRQNNKPEGSKSPTPRAQTKPLHKTTTNHGQGLINPPKDSVQGSSVANGSVALDKHLTKKTQGSLGSSYEAPATVTGSGQAVLNKKPHGYSTGRQNGSSHSGMTPVRKAPPLPPVQNKPKISSAGRLDNADIFSEEGATEATLTAVKLMQSSPVVSLKERPPTIPPRENKPKKVYVETQGDNVVPRWRTPAKEKIQGKDIHHGGLPGHALKTQQSRDDREGPDSKPKTVMTKEVHKKPEGNIIMSEEEVIESNISPVKMDPPLPAKGKSRGKANQNSGKQEPNSTPDKRPGTSLKPKAKSFSPADSLPKKSSYQKVMELDLPVKKTKKKQAHGSPVVKSEDSVKEDRQNSNTQNEANIQIPEYRRHLVREQSVDGEDFQEKIKHEHLYQNISDILDSHSSGKAATQTQQPQGIQQRQLSTENLYEEPISPEESEYFNESNVYEDILSSDEEEIDSGSEVEEDSNSYSDKDQSQNDAKNTKLAHIAREIMSSEKVFVEVLKLLHIKFRKAVEDASQGGKAVIDDRILNQILFSLPQLYELNSNLLRELEERVANWNEHSGVADIFLKKGPYLKMYSSYICEFDKNVALLEEQCRKNPAFAKVVREFESSPCCANLAVKHYMLKPVQRLPQYQLLLSDYVKNLNENSPHYKDTQDALKLVKDVANHANETMRKGDNFQKLIQVQYSLMGHHEIVKPGRTLLKEGTLMKLSRKVMQPRMFFLFNDTLLYTTPLQTGQYKLNNELSLAGMKVSKPSQEGHQNELNIESVERSFILSASSPTARDEWLEAISAAINDYTKKMISFGSSRSPEEGGKDTVDAQLGSKAPIWIPDLRATMCMICTCEFTLTWRRHHCRACGKVVCQACSTNKYPLEYLKYHPERVCDQCFETLQHNSSGSSILSPNAKTLGGFHFRRQRKIAAALKEVSANTDESSMSGYLERNKPKKKQWKRLWFVIKNKVLYTYAASEDVAALESLPLLGFSLKEDQSESSQQFKLYHKDKLIYIFKTDDSNIYHRWIEAFREAMVL</sequence>
<feature type="compositionally biased region" description="Polar residues" evidence="9">
    <location>
        <begin position="232"/>
        <end position="242"/>
    </location>
</feature>
<dbReference type="SUPFAM" id="SSF48065">
    <property type="entry name" value="DBL homology domain (DH-domain)"/>
    <property type="match status" value="1"/>
</dbReference>
<dbReference type="InterPro" id="IPR051092">
    <property type="entry name" value="FYVE_RhoGEF_PH"/>
</dbReference>
<dbReference type="InterPro" id="IPR001849">
    <property type="entry name" value="PH_domain"/>
</dbReference>
<dbReference type="Pfam" id="PF00621">
    <property type="entry name" value="RhoGEF"/>
    <property type="match status" value="1"/>
</dbReference>
<dbReference type="AlphaFoldDB" id="A0A8B9KDQ1"/>
<dbReference type="SUPFAM" id="SSF50729">
    <property type="entry name" value="PH domain-like"/>
    <property type="match status" value="2"/>
</dbReference>
<evidence type="ECO:0000256" key="3">
    <source>
        <dbReference type="ARBA" id="ARBA00022658"/>
    </source>
</evidence>
<dbReference type="Pfam" id="PF00169">
    <property type="entry name" value="PH"/>
    <property type="match status" value="2"/>
</dbReference>
<evidence type="ECO:0000256" key="6">
    <source>
        <dbReference type="ARBA" id="ARBA00022833"/>
    </source>
</evidence>
<dbReference type="CDD" id="cd00160">
    <property type="entry name" value="RhoGEF"/>
    <property type="match status" value="1"/>
</dbReference>
<feature type="region of interest" description="Disordered" evidence="9">
    <location>
        <begin position="1"/>
        <end position="27"/>
    </location>
</feature>
<dbReference type="Proteomes" id="UP000694621">
    <property type="component" value="Unplaced"/>
</dbReference>
<dbReference type="Proteomes" id="UP000752171">
    <property type="component" value="Unassembled WGS sequence"/>
</dbReference>
<dbReference type="GO" id="GO:0008270">
    <property type="term" value="F:zinc ion binding"/>
    <property type="evidence" value="ECO:0007669"/>
    <property type="project" value="UniProtKB-KW"/>
</dbReference>
<evidence type="ECO:0000259" key="12">
    <source>
        <dbReference type="PROSITE" id="PS50178"/>
    </source>
</evidence>
<feature type="compositionally biased region" description="Basic and acidic residues" evidence="9">
    <location>
        <begin position="478"/>
        <end position="488"/>
    </location>
</feature>
<dbReference type="Gene3D" id="3.30.40.10">
    <property type="entry name" value="Zinc/RING finger domain, C3HC4 (zinc finger)"/>
    <property type="match status" value="1"/>
</dbReference>
<evidence type="ECO:0000256" key="5">
    <source>
        <dbReference type="ARBA" id="ARBA00022771"/>
    </source>
</evidence>
<evidence type="ECO:0000256" key="8">
    <source>
        <dbReference type="PROSITE-ProRule" id="PRU00091"/>
    </source>
</evidence>
<feature type="region of interest" description="Disordered" evidence="9">
    <location>
        <begin position="538"/>
        <end position="558"/>
    </location>
</feature>
<dbReference type="InterPro" id="IPR017455">
    <property type="entry name" value="Znf_FYVE-rel"/>
</dbReference>
<keyword evidence="4" id="KW-0479">Metal-binding</keyword>
<dbReference type="InterPro" id="IPR011993">
    <property type="entry name" value="PH-like_dom_sf"/>
</dbReference>
<dbReference type="PANTHER" id="PTHR12673:SF12">
    <property type="entry name" value="FYVE, RHOGEF AND PH DOMAIN-CONTAINING PROTEIN 6"/>
    <property type="match status" value="1"/>
</dbReference>
<evidence type="ECO:0000313" key="13">
    <source>
        <dbReference type="EMBL" id="KAG9272448.1"/>
    </source>
</evidence>
<evidence type="ECO:0000256" key="7">
    <source>
        <dbReference type="ARBA" id="ARBA00023212"/>
    </source>
</evidence>
<feature type="compositionally biased region" description="Basic and acidic residues" evidence="9">
    <location>
        <begin position="297"/>
        <end position="315"/>
    </location>
</feature>
<proteinExistence type="predicted"/>
<dbReference type="PROSITE" id="PS50003">
    <property type="entry name" value="PH_DOMAIN"/>
    <property type="match status" value="2"/>
</dbReference>
<dbReference type="CDD" id="cd15743">
    <property type="entry name" value="FYVE_FGD6"/>
    <property type="match status" value="1"/>
</dbReference>
<dbReference type="GO" id="GO:0005085">
    <property type="term" value="F:guanyl-nucleotide exchange factor activity"/>
    <property type="evidence" value="ECO:0007669"/>
    <property type="project" value="UniProtKB-KW"/>
</dbReference>